<reference evidence="3" key="1">
    <citation type="submission" date="2016-10" db="EMBL/GenBank/DDBJ databases">
        <authorList>
            <person name="Varghese N."/>
            <person name="Submissions S."/>
        </authorList>
    </citation>
    <scope>NUCLEOTIDE SEQUENCE [LARGE SCALE GENOMIC DNA]</scope>
    <source>
        <strain evidence="3">DSM 44526</strain>
    </source>
</reference>
<organism evidence="2 3">
    <name type="scientific">Klenkia brasiliensis</name>
    <dbReference type="NCBI Taxonomy" id="333142"/>
    <lineage>
        <taxon>Bacteria</taxon>
        <taxon>Bacillati</taxon>
        <taxon>Actinomycetota</taxon>
        <taxon>Actinomycetes</taxon>
        <taxon>Geodermatophilales</taxon>
        <taxon>Geodermatophilaceae</taxon>
        <taxon>Klenkia</taxon>
    </lineage>
</organism>
<dbReference type="Proteomes" id="UP000198863">
    <property type="component" value="Unassembled WGS sequence"/>
</dbReference>
<dbReference type="EMBL" id="FNCF01000002">
    <property type="protein sequence ID" value="SDF94499.1"/>
    <property type="molecule type" value="Genomic_DNA"/>
</dbReference>
<evidence type="ECO:0000313" key="3">
    <source>
        <dbReference type="Proteomes" id="UP000198863"/>
    </source>
</evidence>
<feature type="compositionally biased region" description="Pro residues" evidence="1">
    <location>
        <begin position="124"/>
        <end position="136"/>
    </location>
</feature>
<feature type="region of interest" description="Disordered" evidence="1">
    <location>
        <begin position="247"/>
        <end position="278"/>
    </location>
</feature>
<feature type="region of interest" description="Disordered" evidence="1">
    <location>
        <begin position="22"/>
        <end position="153"/>
    </location>
</feature>
<evidence type="ECO:0000256" key="1">
    <source>
        <dbReference type="SAM" id="MobiDB-lite"/>
    </source>
</evidence>
<dbReference type="AlphaFoldDB" id="A0A1G7Q977"/>
<accession>A0A1G7Q977</accession>
<name>A0A1G7Q977_9ACTN</name>
<sequence>MCPTTATRSWSCSRLVPLRLVGRRGAHGPGGPYRWPGPDLGNRRRRPPSCPRGRLGATGPTGPNNQASVADTVDSCPVAPPRAPLDPAAGRACGTCSRSQLRAAPAPTRPQPRYRRTVTASSPSPTPHGWPAPTPTGPDGWPPSCSASRQHRPSHCMPFAQPCASGEGRHRSKRHRTGPGSQLWPTGLHAFTTVTVLVSMLMTLVLAQNIASCPQVAVADTDGPSEARATPLLEKDRRQTSSLWRAGDREMCPPSTARRQPSCVRPRRNVNSASATAYRRPQPGLDISEAQSAHCAPVLSACTTF</sequence>
<protein>
    <submittedName>
        <fullName evidence="2">Uncharacterized protein</fullName>
    </submittedName>
</protein>
<proteinExistence type="predicted"/>
<keyword evidence="3" id="KW-1185">Reference proteome</keyword>
<feature type="region of interest" description="Disordered" evidence="1">
    <location>
        <begin position="221"/>
        <end position="240"/>
    </location>
</feature>
<evidence type="ECO:0000313" key="2">
    <source>
        <dbReference type="EMBL" id="SDF94499.1"/>
    </source>
</evidence>
<gene>
    <name evidence="2" type="ORF">SAMN05660324_1388</name>
</gene>